<name>A0ABP8XIN3_9MICO</name>
<dbReference type="Gene3D" id="3.30.428.10">
    <property type="entry name" value="HIT-like"/>
    <property type="match status" value="1"/>
</dbReference>
<keyword evidence="3" id="KW-1185">Reference proteome</keyword>
<protein>
    <recommendedName>
        <fullName evidence="4">HIT domain-containing protein</fullName>
    </recommendedName>
</protein>
<sequence length="100" mass="10374">MRVPRPEGVAAYSGQGGIDPPAPEHVVDFTAQGPEQALAMAAASELACDRGGAWSVITSKGPGVKQTVFQLHLHLVPREAGDELALPRSPQPVPAGLDDL</sequence>
<evidence type="ECO:0000313" key="3">
    <source>
        <dbReference type="Proteomes" id="UP001500843"/>
    </source>
</evidence>
<feature type="region of interest" description="Disordered" evidence="1">
    <location>
        <begin position="80"/>
        <end position="100"/>
    </location>
</feature>
<reference evidence="3" key="1">
    <citation type="journal article" date="2019" name="Int. J. Syst. Evol. Microbiol.">
        <title>The Global Catalogue of Microorganisms (GCM) 10K type strain sequencing project: providing services to taxonomists for standard genome sequencing and annotation.</title>
        <authorList>
            <consortium name="The Broad Institute Genomics Platform"/>
            <consortium name="The Broad Institute Genome Sequencing Center for Infectious Disease"/>
            <person name="Wu L."/>
            <person name="Ma J."/>
        </authorList>
    </citation>
    <scope>NUCLEOTIDE SEQUENCE [LARGE SCALE GENOMIC DNA]</scope>
    <source>
        <strain evidence="3">JCM 17975</strain>
    </source>
</reference>
<gene>
    <name evidence="2" type="ORF">GCM10023198_31490</name>
</gene>
<evidence type="ECO:0000256" key="1">
    <source>
        <dbReference type="SAM" id="MobiDB-lite"/>
    </source>
</evidence>
<evidence type="ECO:0000313" key="2">
    <source>
        <dbReference type="EMBL" id="GAA4706834.1"/>
    </source>
</evidence>
<accession>A0ABP8XIN3</accession>
<dbReference type="SUPFAM" id="SSF54197">
    <property type="entry name" value="HIT-like"/>
    <property type="match status" value="1"/>
</dbReference>
<proteinExistence type="predicted"/>
<comment type="caution">
    <text evidence="2">The sequence shown here is derived from an EMBL/GenBank/DDBJ whole genome shotgun (WGS) entry which is preliminary data.</text>
</comment>
<evidence type="ECO:0008006" key="4">
    <source>
        <dbReference type="Google" id="ProtNLM"/>
    </source>
</evidence>
<feature type="region of interest" description="Disordered" evidence="1">
    <location>
        <begin position="1"/>
        <end position="24"/>
    </location>
</feature>
<dbReference type="Proteomes" id="UP001500843">
    <property type="component" value="Unassembled WGS sequence"/>
</dbReference>
<organism evidence="2 3">
    <name type="scientific">Promicromonospora umidemergens</name>
    <dbReference type="NCBI Taxonomy" id="629679"/>
    <lineage>
        <taxon>Bacteria</taxon>
        <taxon>Bacillati</taxon>
        <taxon>Actinomycetota</taxon>
        <taxon>Actinomycetes</taxon>
        <taxon>Micrococcales</taxon>
        <taxon>Promicromonosporaceae</taxon>
        <taxon>Promicromonospora</taxon>
    </lineage>
</organism>
<dbReference type="InterPro" id="IPR036265">
    <property type="entry name" value="HIT-like_sf"/>
</dbReference>
<dbReference type="EMBL" id="BAABHM010000012">
    <property type="protein sequence ID" value="GAA4706834.1"/>
    <property type="molecule type" value="Genomic_DNA"/>
</dbReference>